<dbReference type="Gene3D" id="3.90.930.60">
    <property type="match status" value="1"/>
</dbReference>
<accession>A0AA97M4S1</accession>
<evidence type="ECO:0008006" key="4">
    <source>
        <dbReference type="Google" id="ProtNLM"/>
    </source>
</evidence>
<evidence type="ECO:0000256" key="1">
    <source>
        <dbReference type="SAM" id="MobiDB-lite"/>
    </source>
</evidence>
<organism evidence="2 3">
    <name type="scientific">Thermobifida halotolerans</name>
    <dbReference type="NCBI Taxonomy" id="483545"/>
    <lineage>
        <taxon>Bacteria</taxon>
        <taxon>Bacillati</taxon>
        <taxon>Actinomycetota</taxon>
        <taxon>Actinomycetes</taxon>
        <taxon>Streptosporangiales</taxon>
        <taxon>Nocardiopsidaceae</taxon>
        <taxon>Thermobifida</taxon>
    </lineage>
</organism>
<dbReference type="RefSeq" id="WP_068691996.1">
    <property type="nucleotide sequence ID" value="NZ_CP063196.1"/>
</dbReference>
<feature type="compositionally biased region" description="Low complexity" evidence="1">
    <location>
        <begin position="587"/>
        <end position="597"/>
    </location>
</feature>
<reference evidence="2" key="1">
    <citation type="submission" date="2020-10" db="EMBL/GenBank/DDBJ databases">
        <title>De novo genome project of the cellulose decomposer Thermobifida halotolerans type strain.</title>
        <authorList>
            <person name="Nagy I."/>
            <person name="Horvath B."/>
            <person name="Kukolya J."/>
            <person name="Nagy I."/>
            <person name="Orsini M."/>
        </authorList>
    </citation>
    <scope>NUCLEOTIDE SEQUENCE</scope>
    <source>
        <strain evidence="2">DSM 44931</strain>
    </source>
</reference>
<keyword evidence="3" id="KW-1185">Reference proteome</keyword>
<evidence type="ECO:0000313" key="2">
    <source>
        <dbReference type="EMBL" id="UOE20624.1"/>
    </source>
</evidence>
<dbReference type="AlphaFoldDB" id="A0AA97M4S1"/>
<evidence type="ECO:0000313" key="3">
    <source>
        <dbReference type="Proteomes" id="UP000265719"/>
    </source>
</evidence>
<sequence length="661" mass="67741">MSTPLPHRPRLRQDTVVLETPEGVFVRGAGDSFLVRGAGAYRYLSALSPHLNGSTTLEEITAGLPEAHVDAVRSLLSRLAARGVVFDAPEPGGVVGEELRERFEAQVSLLEHHGDDGRGFLRLAEARVVVVSDTARGGSELADALAANGVGAAGEVAVRSFADGVDASGADLVCLLAVDGPQPRLLEHARAARTAGAAVLPLLRVGHRLVVGPWQGPDGGVDVCSLLLRLSDNAVPEVLGMWQAVGAGVAAPALPPLPGAAASMAVAIMGFEVFKSLSGVLASDVADRAVVVDSRFLTARGEPVVAHPAGDAAPTPRDATAVEDPTDVEDAYTRFEGVVAETTGIMGRFDDDALPQIPVKVSVLHAPAVRPEPIAAFASDTVMRARLTALEAASAEYALGVHRRCALLPGAAGDARSVEARLLETWLGTALPESRPVAARDMADGTALAVEGAAVLAGPWDRDAACFEPALTGLAAAPTAREAAERALRDAAAARVLALAARGRAPLLAVGPDLLDKVLDGAERARLAMFAAELDGPGGAPELLAVPGAVPVAVVRTARRTLARHGATWAEAAETALRELAGHRQVAAEPGEAPGGASDLTGVPAATLDDPSPLRTAGGTEQVLARLAADGRRAALLDLTPPDLAGVTHVARVLLYRTAGS</sequence>
<dbReference type="EMBL" id="CP063196">
    <property type="protein sequence ID" value="UOE20624.1"/>
    <property type="molecule type" value="Genomic_DNA"/>
</dbReference>
<feature type="region of interest" description="Disordered" evidence="1">
    <location>
        <begin position="585"/>
        <end position="616"/>
    </location>
</feature>
<dbReference type="KEGG" id="thao:NI17_005250"/>
<protein>
    <recommendedName>
        <fullName evidence="4">YcaO domain-containing protein</fullName>
    </recommendedName>
</protein>
<dbReference type="Proteomes" id="UP000265719">
    <property type="component" value="Chromosome"/>
</dbReference>
<dbReference type="Gene3D" id="3.40.50.720">
    <property type="entry name" value="NAD(P)-binding Rossmann-like Domain"/>
    <property type="match status" value="1"/>
</dbReference>
<gene>
    <name evidence="2" type="ORF">NI17_005250</name>
</gene>
<name>A0AA97M4S1_9ACTN</name>
<proteinExistence type="predicted"/>